<sequence>METEKIPIAEHLSDREYKFLLAAYAQHSRHMNVTERKAYTLSEIVKVEPSVRGDSLKVYFKNGTCWYYFADGNWSPADSS</sequence>
<dbReference type="KEGG" id="sale:EPH95_15890"/>
<dbReference type="EMBL" id="CP035485">
    <property type="protein sequence ID" value="QDI92488.1"/>
    <property type="molecule type" value="Genomic_DNA"/>
</dbReference>
<dbReference type="RefSeq" id="WP_142090993.1">
    <property type="nucleotide sequence ID" value="NZ_CP035485.1"/>
</dbReference>
<reference evidence="2" key="1">
    <citation type="submission" date="2019-01" db="EMBL/GenBank/DDBJ databases">
        <title>Genomic analysis of Salicibibacter sp. NKC3-5.</title>
        <authorList>
            <person name="Oh Y.J."/>
        </authorList>
    </citation>
    <scope>NUCLEOTIDE SEQUENCE [LARGE SCALE GENOMIC DNA]</scope>
    <source>
        <strain evidence="2">NKC3-5</strain>
    </source>
</reference>
<gene>
    <name evidence="1" type="ORF">EPH95_15890</name>
</gene>
<dbReference type="Proteomes" id="UP000319756">
    <property type="component" value="Chromosome"/>
</dbReference>
<organism evidence="1 2">
    <name type="scientific">Salicibibacter halophilus</name>
    <dbReference type="NCBI Taxonomy" id="2502791"/>
    <lineage>
        <taxon>Bacteria</taxon>
        <taxon>Bacillati</taxon>
        <taxon>Bacillota</taxon>
        <taxon>Bacilli</taxon>
        <taxon>Bacillales</taxon>
        <taxon>Bacillaceae</taxon>
        <taxon>Salicibibacter</taxon>
    </lineage>
</organism>
<keyword evidence="2" id="KW-1185">Reference proteome</keyword>
<dbReference type="AlphaFoldDB" id="A0A514LKV3"/>
<dbReference type="OrthoDB" id="1955334at2"/>
<name>A0A514LKV3_9BACI</name>
<proteinExistence type="predicted"/>
<accession>A0A514LKV3</accession>
<evidence type="ECO:0000313" key="2">
    <source>
        <dbReference type="Proteomes" id="UP000319756"/>
    </source>
</evidence>
<evidence type="ECO:0000313" key="1">
    <source>
        <dbReference type="EMBL" id="QDI92488.1"/>
    </source>
</evidence>
<protein>
    <submittedName>
        <fullName evidence="1">Uncharacterized protein</fullName>
    </submittedName>
</protein>